<protein>
    <submittedName>
        <fullName evidence="9">Transmembrane protein 120 homolog</fullName>
    </submittedName>
</protein>
<evidence type="ECO:0000313" key="8">
    <source>
        <dbReference type="Proteomes" id="UP000813463"/>
    </source>
</evidence>
<evidence type="ECO:0000313" key="9">
    <source>
        <dbReference type="RefSeq" id="XP_021853829.1"/>
    </source>
</evidence>
<feature type="transmembrane region" description="Helical" evidence="7">
    <location>
        <begin position="169"/>
        <end position="187"/>
    </location>
</feature>
<evidence type="ECO:0000256" key="6">
    <source>
        <dbReference type="SAM" id="Coils"/>
    </source>
</evidence>
<evidence type="ECO:0000256" key="3">
    <source>
        <dbReference type="ARBA" id="ARBA00022692"/>
    </source>
</evidence>
<accession>A0A9R0IQQ6</accession>
<dbReference type="AlphaFoldDB" id="A0A9R0IQQ6"/>
<comment type="subcellular location">
    <subcellularLocation>
        <location evidence="1">Membrane</location>
        <topology evidence="1">Multi-pass membrane protein</topology>
    </subcellularLocation>
</comment>
<proteinExistence type="inferred from homology"/>
<dbReference type="GeneID" id="110793277"/>
<sequence>MGDQTKQSELSIEEEVGGVVEKAKEVQEVAASFISKSTREEKELQQRARSLDESIRKLRSSISSLTFDSRIDPRKVEKLEYDLNRANCILADGDASSFLPGKIESQFLKRFLGPINVRAIRKDVQLKVKEEYNSYKDRTAYLFLLFPSILLILRYWMWDGCMPSFPVQLYQAWLLFLYTGLALRENILRVNGSDIRPWWIYHHYCAMVMALVSLTWEIKGQPDCAQKQRGVKLFLQWAMMQGVAMLLQNRYQRQRLYTRIALGKAKRMDVVWGETAGERGQLWLLCPILFILQGFEAYVGLLLLQTAFVGVVSEWQVVFCGFLLVLMAIGNFANTVQTLLVKSRFKAKMKRTKSKQQLD</sequence>
<dbReference type="InterPro" id="IPR012926">
    <property type="entry name" value="TMEM120A/B"/>
</dbReference>
<dbReference type="PANTHER" id="PTHR21433">
    <property type="entry name" value="TRANSMEMBRANE PROTEIN INDUCED BY TUMOR NECROSIS FACTOR ALPHA"/>
    <property type="match status" value="1"/>
</dbReference>
<dbReference type="RefSeq" id="XP_056686768.1">
    <property type="nucleotide sequence ID" value="XM_056830790.1"/>
</dbReference>
<feature type="transmembrane region" description="Helical" evidence="7">
    <location>
        <begin position="282"/>
        <end position="304"/>
    </location>
</feature>
<dbReference type="KEGG" id="soe:110793277"/>
<keyword evidence="6" id="KW-0175">Coiled coil</keyword>
<feature type="transmembrane region" description="Helical" evidence="7">
    <location>
        <begin position="199"/>
        <end position="218"/>
    </location>
</feature>
<reference evidence="9" key="2">
    <citation type="submission" date="2025-04" db="UniProtKB">
        <authorList>
            <consortium name="RefSeq"/>
        </authorList>
    </citation>
    <scope>IDENTIFICATION</scope>
    <source>
        <tissue evidence="10">Leaf</tissue>
    </source>
</reference>
<comment type="similarity">
    <text evidence="2">Belongs to the TMEM120 family.</text>
</comment>
<keyword evidence="8" id="KW-1185">Reference proteome</keyword>
<keyword evidence="3 7" id="KW-0812">Transmembrane</keyword>
<feature type="transmembrane region" description="Helical" evidence="7">
    <location>
        <begin position="316"/>
        <end position="341"/>
    </location>
</feature>
<dbReference type="OrthoDB" id="2015098at2759"/>
<dbReference type="Proteomes" id="UP000813463">
    <property type="component" value="Chromosome 6"/>
</dbReference>
<organism evidence="8 9">
    <name type="scientific">Spinacia oleracea</name>
    <name type="common">Spinach</name>
    <dbReference type="NCBI Taxonomy" id="3562"/>
    <lineage>
        <taxon>Eukaryota</taxon>
        <taxon>Viridiplantae</taxon>
        <taxon>Streptophyta</taxon>
        <taxon>Embryophyta</taxon>
        <taxon>Tracheophyta</taxon>
        <taxon>Spermatophyta</taxon>
        <taxon>Magnoliopsida</taxon>
        <taxon>eudicotyledons</taxon>
        <taxon>Gunneridae</taxon>
        <taxon>Pentapetalae</taxon>
        <taxon>Caryophyllales</taxon>
        <taxon>Chenopodiaceae</taxon>
        <taxon>Chenopodioideae</taxon>
        <taxon>Anserineae</taxon>
        <taxon>Spinacia</taxon>
    </lineage>
</organism>
<keyword evidence="4 7" id="KW-1133">Transmembrane helix</keyword>
<gene>
    <name evidence="9 10" type="primary">LOC110793277</name>
</gene>
<feature type="transmembrane region" description="Helical" evidence="7">
    <location>
        <begin position="139"/>
        <end position="157"/>
    </location>
</feature>
<name>A0A9R0IQQ6_SPIOL</name>
<evidence type="ECO:0000256" key="2">
    <source>
        <dbReference type="ARBA" id="ARBA00009700"/>
    </source>
</evidence>
<evidence type="ECO:0000256" key="4">
    <source>
        <dbReference type="ARBA" id="ARBA00022989"/>
    </source>
</evidence>
<evidence type="ECO:0000256" key="5">
    <source>
        <dbReference type="ARBA" id="ARBA00023136"/>
    </source>
</evidence>
<dbReference type="GO" id="GO:0016020">
    <property type="term" value="C:membrane"/>
    <property type="evidence" value="ECO:0000318"/>
    <property type="project" value="GO_Central"/>
</dbReference>
<evidence type="ECO:0000256" key="7">
    <source>
        <dbReference type="SAM" id="Phobius"/>
    </source>
</evidence>
<feature type="coiled-coil region" evidence="6">
    <location>
        <begin position="34"/>
        <end position="61"/>
    </location>
</feature>
<keyword evidence="5 7" id="KW-0472">Membrane</keyword>
<reference evidence="8" key="1">
    <citation type="journal article" date="2021" name="Nat. Commun.">
        <title>Genomic analyses provide insights into spinach domestication and the genetic basis of agronomic traits.</title>
        <authorList>
            <person name="Cai X."/>
            <person name="Sun X."/>
            <person name="Xu C."/>
            <person name="Sun H."/>
            <person name="Wang X."/>
            <person name="Ge C."/>
            <person name="Zhang Z."/>
            <person name="Wang Q."/>
            <person name="Fei Z."/>
            <person name="Jiao C."/>
            <person name="Wang Q."/>
        </authorList>
    </citation>
    <scope>NUCLEOTIDE SEQUENCE [LARGE SCALE GENOMIC DNA]</scope>
    <source>
        <strain evidence="8">cv. Varoflay</strain>
    </source>
</reference>
<evidence type="ECO:0000313" key="10">
    <source>
        <dbReference type="RefSeq" id="XP_056686768.1"/>
    </source>
</evidence>
<dbReference type="RefSeq" id="XP_021853829.1">
    <property type="nucleotide sequence ID" value="XM_021998137.1"/>
</dbReference>
<feature type="transmembrane region" description="Helical" evidence="7">
    <location>
        <begin position="230"/>
        <end position="247"/>
    </location>
</feature>
<evidence type="ECO:0000256" key="1">
    <source>
        <dbReference type="ARBA" id="ARBA00004141"/>
    </source>
</evidence>
<dbReference type="Pfam" id="PF07851">
    <property type="entry name" value="TMEM120A-B"/>
    <property type="match status" value="1"/>
</dbReference>
<dbReference type="PANTHER" id="PTHR21433:SF0">
    <property type="entry name" value="TRANSMEMBRANE PROTEIN 120 HOMOLOG"/>
    <property type="match status" value="1"/>
</dbReference>